<dbReference type="PRINTS" id="PR00477">
    <property type="entry name" value="PHGLYCKINASE"/>
</dbReference>
<evidence type="ECO:0000256" key="3">
    <source>
        <dbReference type="ARBA" id="ARBA00008982"/>
    </source>
</evidence>
<dbReference type="InterPro" id="IPR015824">
    <property type="entry name" value="Phosphoglycerate_kinase_N"/>
</dbReference>
<dbReference type="FunCoup" id="L2GTQ6">
    <property type="interactions" value="119"/>
</dbReference>
<dbReference type="GO" id="GO:0006094">
    <property type="term" value="P:gluconeogenesis"/>
    <property type="evidence" value="ECO:0007669"/>
    <property type="project" value="TreeGrafter"/>
</dbReference>
<evidence type="ECO:0000256" key="11">
    <source>
        <dbReference type="RuleBase" id="RU000696"/>
    </source>
</evidence>
<dbReference type="GeneID" id="19879406"/>
<keyword evidence="5 10" id="KW-0808">Transferase</keyword>
<dbReference type="GO" id="GO:0043531">
    <property type="term" value="F:ADP binding"/>
    <property type="evidence" value="ECO:0007669"/>
    <property type="project" value="TreeGrafter"/>
</dbReference>
<dbReference type="Proteomes" id="UP000011081">
    <property type="component" value="Unassembled WGS sequence"/>
</dbReference>
<dbReference type="AlphaFoldDB" id="L2GTQ6"/>
<comment type="subunit">
    <text evidence="11">Monomer.</text>
</comment>
<dbReference type="STRING" id="948595.L2GTQ6"/>
<dbReference type="InParanoid" id="L2GTQ6"/>
<evidence type="ECO:0000256" key="6">
    <source>
        <dbReference type="ARBA" id="ARBA00022741"/>
    </source>
</evidence>
<evidence type="ECO:0000313" key="12">
    <source>
        <dbReference type="EMBL" id="ELA46999.1"/>
    </source>
</evidence>
<evidence type="ECO:0000256" key="10">
    <source>
        <dbReference type="RuleBase" id="RU000532"/>
    </source>
</evidence>
<dbReference type="RefSeq" id="XP_008074547.1">
    <property type="nucleotide sequence ID" value="XM_008076356.1"/>
</dbReference>
<comment type="cofactor">
    <cofactor evidence="2">
        <name>Mg(2+)</name>
        <dbReference type="ChEBI" id="CHEBI:18420"/>
    </cofactor>
</comment>
<comment type="similarity">
    <text evidence="3 10">Belongs to the phosphoglycerate kinase family.</text>
</comment>
<dbReference type="Pfam" id="PF00162">
    <property type="entry name" value="PGK"/>
    <property type="match status" value="1"/>
</dbReference>
<evidence type="ECO:0000256" key="9">
    <source>
        <dbReference type="ARBA" id="ARBA00022842"/>
    </source>
</evidence>
<dbReference type="EC" id="2.7.2.3" evidence="4 10"/>
<dbReference type="Gene3D" id="3.40.50.1260">
    <property type="entry name" value="Phosphoglycerate kinase, N-terminal domain"/>
    <property type="match status" value="2"/>
</dbReference>
<dbReference type="HOGENOM" id="CLU_025427_0_2_1"/>
<dbReference type="PANTHER" id="PTHR11406:SF23">
    <property type="entry name" value="PHOSPHOGLYCERATE KINASE 1, CHLOROPLASTIC-RELATED"/>
    <property type="match status" value="1"/>
</dbReference>
<keyword evidence="6" id="KW-0547">Nucleotide-binding</keyword>
<dbReference type="VEuPathDB" id="MicrosporidiaDB:VCUG_01530"/>
<keyword evidence="9" id="KW-0460">Magnesium</keyword>
<dbReference type="OrthoDB" id="275353at2759"/>
<evidence type="ECO:0000256" key="5">
    <source>
        <dbReference type="ARBA" id="ARBA00022679"/>
    </source>
</evidence>
<sequence length="400" mass="44889">MKIWRLANHSPELQISVHTAVNLIEIISKNKRMVPMKLKDLHDVPLKQKKVLLYADFNVPIIDGKIVDTFRIEKTWPTIVHILSREAELLVIVSHLGRPDAHEKECFKEGASGLKHTLLPVYEWLSLRMSIAFARDLDGLGEKKGAVLLENTRLYDKAYLIQELSFVDLVVFDGFSVAHRPLLIPGDKKVYAGLLMRAELQRRVNNFDLVIMGGKKITDKMALIKHLSFKNIFFGGGMSFSILKQKNVPIGSSFHEDIDYQELLSSHAEQAFTLPNDFLVRKGDKYKVVDKIDNGWMGVDIGPKSIKALKKLIESSKCIFWNGPIGMFEDEECANGTMQLVKLLESAEKNGKYVLVGGGETAYAARIFGQLEHVSTGGGALLSYMEGIDMPGLNALEREH</sequence>
<evidence type="ECO:0000313" key="13">
    <source>
        <dbReference type="Proteomes" id="UP000011081"/>
    </source>
</evidence>
<dbReference type="GO" id="GO:0004618">
    <property type="term" value="F:phosphoglycerate kinase activity"/>
    <property type="evidence" value="ECO:0007669"/>
    <property type="project" value="UniProtKB-EC"/>
</dbReference>
<keyword evidence="8" id="KW-0067">ATP-binding</keyword>
<keyword evidence="13" id="KW-1185">Reference proteome</keyword>
<dbReference type="GO" id="GO:0005829">
    <property type="term" value="C:cytosol"/>
    <property type="evidence" value="ECO:0007669"/>
    <property type="project" value="TreeGrafter"/>
</dbReference>
<protein>
    <recommendedName>
        <fullName evidence="4 10">Phosphoglycerate kinase</fullName>
        <ecNumber evidence="4 10">2.7.2.3</ecNumber>
    </recommendedName>
</protein>
<comment type="catalytic activity">
    <reaction evidence="1 10">
        <text>(2R)-3-phosphoglycerate + ATP = (2R)-3-phospho-glyceroyl phosphate + ADP</text>
        <dbReference type="Rhea" id="RHEA:14801"/>
        <dbReference type="ChEBI" id="CHEBI:30616"/>
        <dbReference type="ChEBI" id="CHEBI:57604"/>
        <dbReference type="ChEBI" id="CHEBI:58272"/>
        <dbReference type="ChEBI" id="CHEBI:456216"/>
        <dbReference type="EC" id="2.7.2.3"/>
    </reaction>
</comment>
<evidence type="ECO:0000256" key="8">
    <source>
        <dbReference type="ARBA" id="ARBA00022840"/>
    </source>
</evidence>
<reference evidence="13" key="1">
    <citation type="submission" date="2011-03" db="EMBL/GenBank/DDBJ databases">
        <title>The genome sequence of Vavraia culicis strain floridensis.</title>
        <authorList>
            <consortium name="The Broad Institute Genome Sequencing Platform"/>
            <person name="Cuomo C."/>
            <person name="Becnel J."/>
            <person name="Sanscrainte N."/>
            <person name="Young S.K."/>
            <person name="Zeng Q."/>
            <person name="Gargeya S."/>
            <person name="Fitzgerald M."/>
            <person name="Haas B."/>
            <person name="Abouelleil A."/>
            <person name="Alvarado L."/>
            <person name="Arachchi H.M."/>
            <person name="Berlin A."/>
            <person name="Chapman S.B."/>
            <person name="Gearin G."/>
            <person name="Goldberg J."/>
            <person name="Griggs A."/>
            <person name="Gujja S."/>
            <person name="Hansen M."/>
            <person name="Heiman D."/>
            <person name="Howarth C."/>
            <person name="Larimer J."/>
            <person name="Lui A."/>
            <person name="MacDonald P.J.P."/>
            <person name="McCowen C."/>
            <person name="Montmayeur A."/>
            <person name="Murphy C."/>
            <person name="Neiman D."/>
            <person name="Pearson M."/>
            <person name="Priest M."/>
            <person name="Roberts A."/>
            <person name="Saif S."/>
            <person name="Shea T."/>
            <person name="Sisk P."/>
            <person name="Stolte C."/>
            <person name="Sykes S."/>
            <person name="Wortman J."/>
            <person name="Nusbaum C."/>
            <person name="Birren B."/>
        </authorList>
    </citation>
    <scope>NUCLEOTIDE SEQUENCE [LARGE SCALE GENOMIC DNA]</scope>
    <source>
        <strain evidence="13">floridensis</strain>
    </source>
</reference>
<dbReference type="GO" id="GO:0006096">
    <property type="term" value="P:glycolytic process"/>
    <property type="evidence" value="ECO:0007669"/>
    <property type="project" value="InterPro"/>
</dbReference>
<dbReference type="OMA" id="DMIFDIG"/>
<keyword evidence="7 10" id="KW-0418">Kinase</keyword>
<evidence type="ECO:0000256" key="1">
    <source>
        <dbReference type="ARBA" id="ARBA00000642"/>
    </source>
</evidence>
<evidence type="ECO:0000256" key="2">
    <source>
        <dbReference type="ARBA" id="ARBA00001946"/>
    </source>
</evidence>
<evidence type="ECO:0000256" key="7">
    <source>
        <dbReference type="ARBA" id="ARBA00022777"/>
    </source>
</evidence>
<dbReference type="PANTHER" id="PTHR11406">
    <property type="entry name" value="PHOSPHOGLYCERATE KINASE"/>
    <property type="match status" value="1"/>
</dbReference>
<dbReference type="SUPFAM" id="SSF53748">
    <property type="entry name" value="Phosphoglycerate kinase"/>
    <property type="match status" value="1"/>
</dbReference>
<organism evidence="12 13">
    <name type="scientific">Vavraia culicis (isolate floridensis)</name>
    <name type="common">Microsporidian parasite</name>
    <dbReference type="NCBI Taxonomy" id="948595"/>
    <lineage>
        <taxon>Eukaryota</taxon>
        <taxon>Fungi</taxon>
        <taxon>Fungi incertae sedis</taxon>
        <taxon>Microsporidia</taxon>
        <taxon>Pleistophoridae</taxon>
        <taxon>Vavraia</taxon>
    </lineage>
</organism>
<dbReference type="InterPro" id="IPR036043">
    <property type="entry name" value="Phosphoglycerate_kinase_sf"/>
</dbReference>
<gene>
    <name evidence="12" type="ORF">VCUG_01530</name>
</gene>
<dbReference type="InterPro" id="IPR001576">
    <property type="entry name" value="Phosphoglycerate_kinase"/>
</dbReference>
<accession>L2GTQ6</accession>
<dbReference type="GO" id="GO:0005524">
    <property type="term" value="F:ATP binding"/>
    <property type="evidence" value="ECO:0007669"/>
    <property type="project" value="UniProtKB-KW"/>
</dbReference>
<name>L2GTQ6_VAVCU</name>
<evidence type="ECO:0000256" key="4">
    <source>
        <dbReference type="ARBA" id="ARBA00013061"/>
    </source>
</evidence>
<dbReference type="EMBL" id="GL877427">
    <property type="protein sequence ID" value="ELA46999.1"/>
    <property type="molecule type" value="Genomic_DNA"/>
</dbReference>
<proteinExistence type="inferred from homology"/>